<dbReference type="InterPro" id="IPR027417">
    <property type="entry name" value="P-loop_NTPase"/>
</dbReference>
<dbReference type="PANTHER" id="PTHR13696:SF52">
    <property type="entry name" value="PARA FAMILY PROTEIN CT_582"/>
    <property type="match status" value="1"/>
</dbReference>
<dbReference type="EMBL" id="BAAAUT010000031">
    <property type="protein sequence ID" value="GAA3144371.1"/>
    <property type="molecule type" value="Genomic_DNA"/>
</dbReference>
<dbReference type="PANTHER" id="PTHR13696">
    <property type="entry name" value="P-LOOP CONTAINING NUCLEOSIDE TRIPHOSPHATE HYDROLASE"/>
    <property type="match status" value="1"/>
</dbReference>
<organism evidence="2 3">
    <name type="scientific">Planomonospora alba</name>
    <dbReference type="NCBI Taxonomy" id="161354"/>
    <lineage>
        <taxon>Bacteria</taxon>
        <taxon>Bacillati</taxon>
        <taxon>Actinomycetota</taxon>
        <taxon>Actinomycetes</taxon>
        <taxon>Streptosporangiales</taxon>
        <taxon>Streptosporangiaceae</taxon>
        <taxon>Planomonospora</taxon>
    </lineage>
</organism>
<dbReference type="RefSeq" id="WP_344861572.1">
    <property type="nucleotide sequence ID" value="NZ_BAAAUT010000031.1"/>
</dbReference>
<proteinExistence type="predicted"/>
<comment type="caution">
    <text evidence="2">The sequence shown here is derived from an EMBL/GenBank/DDBJ whole genome shotgun (WGS) entry which is preliminary data.</text>
</comment>
<reference evidence="3" key="1">
    <citation type="journal article" date="2019" name="Int. J. Syst. Evol. Microbiol.">
        <title>The Global Catalogue of Microorganisms (GCM) 10K type strain sequencing project: providing services to taxonomists for standard genome sequencing and annotation.</title>
        <authorList>
            <consortium name="The Broad Institute Genomics Platform"/>
            <consortium name="The Broad Institute Genome Sequencing Center for Infectious Disease"/>
            <person name="Wu L."/>
            <person name="Ma J."/>
        </authorList>
    </citation>
    <scope>NUCLEOTIDE SEQUENCE [LARGE SCALE GENOMIC DNA]</scope>
    <source>
        <strain evidence="3">JCM 9373</strain>
    </source>
</reference>
<dbReference type="InterPro" id="IPR025669">
    <property type="entry name" value="AAA_dom"/>
</dbReference>
<dbReference type="Pfam" id="PF13614">
    <property type="entry name" value="AAA_31"/>
    <property type="match status" value="1"/>
</dbReference>
<evidence type="ECO:0000313" key="3">
    <source>
        <dbReference type="Proteomes" id="UP001500320"/>
    </source>
</evidence>
<keyword evidence="3" id="KW-1185">Reference proteome</keyword>
<protein>
    <submittedName>
        <fullName evidence="2">ParA family protein</fullName>
    </submittedName>
</protein>
<dbReference type="SUPFAM" id="SSF52540">
    <property type="entry name" value="P-loop containing nucleoside triphosphate hydrolases"/>
    <property type="match status" value="1"/>
</dbReference>
<accession>A0ABP6ND67</accession>
<gene>
    <name evidence="2" type="ORF">GCM10010466_39360</name>
</gene>
<evidence type="ECO:0000313" key="2">
    <source>
        <dbReference type="EMBL" id="GAA3144371.1"/>
    </source>
</evidence>
<sequence length="289" mass="30787">MTTPTRRSRRIAVANNKGGTGKTSSTINLAAALADRGLSVLVIDLDPQANASRRLAFQQDPATPRPTISDVLKAIAENPNEDLAGCAVDAFAPVGWPEPYSERITLIPSRADLENRATLEAAQLGAVQRLDVALEGADAEFDVVLIDCPPNLGHLTQMGLAAADLALCVMDPEIDGMEGAIALRDFVTANRKKLSNPGLEVVGYVVNRVDTRTGAHRFQVEESIPETFGEALMRPVLPERVAIKDAADADPPLPLQALGRDGKEMADRFAELATQLVARAGLSAPVEVR</sequence>
<dbReference type="CDD" id="cd02042">
    <property type="entry name" value="ParAB_family"/>
    <property type="match status" value="1"/>
</dbReference>
<name>A0ABP6ND67_9ACTN</name>
<feature type="domain" description="AAA" evidence="1">
    <location>
        <begin position="9"/>
        <end position="198"/>
    </location>
</feature>
<evidence type="ECO:0000259" key="1">
    <source>
        <dbReference type="Pfam" id="PF13614"/>
    </source>
</evidence>
<dbReference type="InterPro" id="IPR050678">
    <property type="entry name" value="DNA_Partitioning_ATPase"/>
</dbReference>
<dbReference type="Gene3D" id="3.40.50.300">
    <property type="entry name" value="P-loop containing nucleotide triphosphate hydrolases"/>
    <property type="match status" value="1"/>
</dbReference>
<dbReference type="Proteomes" id="UP001500320">
    <property type="component" value="Unassembled WGS sequence"/>
</dbReference>